<sequence length="126" mass="14773">MAYLIYKRETGEIRSTTKNKVSPEMLPDGFAVREYNGDLSKIHQRRVSKNGQVIKKGAGRSKEETLERAWRSLRRRRTVLLERSDWTQVADAPVDREAWRKYRKALRDITKTTTDPTNVKWPEAPE</sequence>
<dbReference type="Proteomes" id="UP000809337">
    <property type="component" value="Unassembled WGS sequence"/>
</dbReference>
<reference evidence="2" key="1">
    <citation type="submission" date="2021-01" db="EMBL/GenBank/DDBJ databases">
        <title>Diatom-associated Roseobacters Show Island Model of Population Structure.</title>
        <authorList>
            <person name="Qu L."/>
            <person name="Feng X."/>
            <person name="Chen Y."/>
            <person name="Li L."/>
            <person name="Wang X."/>
            <person name="Hu Z."/>
            <person name="Wang H."/>
            <person name="Luo H."/>
        </authorList>
    </citation>
    <scope>NUCLEOTIDE SEQUENCE</scope>
    <source>
        <strain evidence="2">SM26-45</strain>
    </source>
</reference>
<comment type="caution">
    <text evidence="2">The sequence shown here is derived from an EMBL/GenBank/DDBJ whole genome shotgun (WGS) entry which is preliminary data.</text>
</comment>
<gene>
    <name evidence="2" type="ORF">JQX14_22685</name>
</gene>
<name>A0A9Q2NUT2_9RHOB</name>
<dbReference type="AlphaFoldDB" id="A0A9Q2NUT2"/>
<feature type="domain" description="Phage tail assembly chaperone-like" evidence="1">
    <location>
        <begin position="71"/>
        <end position="126"/>
    </location>
</feature>
<proteinExistence type="predicted"/>
<dbReference type="Pfam" id="PF16778">
    <property type="entry name" value="Phage_tail_APC"/>
    <property type="match status" value="1"/>
</dbReference>
<dbReference type="EMBL" id="JAFBWN010000034">
    <property type="protein sequence ID" value="MBM2357361.1"/>
    <property type="molecule type" value="Genomic_DNA"/>
</dbReference>
<organism evidence="2 3">
    <name type="scientific">Pseudosulfitobacter pseudonitzschiae</name>
    <dbReference type="NCBI Taxonomy" id="1402135"/>
    <lineage>
        <taxon>Bacteria</taxon>
        <taxon>Pseudomonadati</taxon>
        <taxon>Pseudomonadota</taxon>
        <taxon>Alphaproteobacteria</taxon>
        <taxon>Rhodobacterales</taxon>
        <taxon>Roseobacteraceae</taxon>
        <taxon>Pseudosulfitobacter</taxon>
    </lineage>
</organism>
<dbReference type="Gene3D" id="6.10.140.1310">
    <property type="match status" value="1"/>
</dbReference>
<evidence type="ECO:0000313" key="2">
    <source>
        <dbReference type="EMBL" id="MBM2357361.1"/>
    </source>
</evidence>
<protein>
    <submittedName>
        <fullName evidence="2">Phage tail assembly chaperone</fullName>
    </submittedName>
</protein>
<dbReference type="RefSeq" id="WP_231036125.1">
    <property type="nucleotide sequence ID" value="NZ_JAJNGX010000034.1"/>
</dbReference>
<accession>A0A9Q2NUT2</accession>
<evidence type="ECO:0000313" key="3">
    <source>
        <dbReference type="Proteomes" id="UP000809337"/>
    </source>
</evidence>
<dbReference type="InterPro" id="IPR031893">
    <property type="entry name" value="Phage_tail_APC"/>
</dbReference>
<evidence type="ECO:0000259" key="1">
    <source>
        <dbReference type="Pfam" id="PF16778"/>
    </source>
</evidence>